<comment type="caution">
    <text evidence="2">The sequence shown here is derived from an EMBL/GenBank/DDBJ whole genome shotgun (WGS) entry which is preliminary data.</text>
</comment>
<dbReference type="Proteomes" id="UP000185895">
    <property type="component" value="Unassembled WGS sequence"/>
</dbReference>
<organism evidence="2 3">
    <name type="scientific">Acinetobacter qingfengensis</name>
    <dbReference type="NCBI Taxonomy" id="1262585"/>
    <lineage>
        <taxon>Bacteria</taxon>
        <taxon>Pseudomonadati</taxon>
        <taxon>Pseudomonadota</taxon>
        <taxon>Gammaproteobacteria</taxon>
        <taxon>Moraxellales</taxon>
        <taxon>Moraxellaceae</taxon>
        <taxon>Acinetobacter</taxon>
    </lineage>
</organism>
<evidence type="ECO:0000313" key="2">
    <source>
        <dbReference type="EMBL" id="OEY96149.1"/>
    </source>
</evidence>
<dbReference type="STRING" id="1262585.BJI46_12550"/>
<proteinExistence type="predicted"/>
<name>A0A1E7R9U2_9GAMM</name>
<dbReference type="RefSeq" id="WP_070069811.1">
    <property type="nucleotide sequence ID" value="NZ_MKKK01000022.1"/>
</dbReference>
<accession>A0A1E7R9U2</accession>
<sequence>MANIFSKITSSVQQIYRHAEGFIEEERDFSISQNMLNSALQRYVTDNVGLLKDLHAEIDEDWLRLYATVDVAGIYAALSVDLKLVQMVINKKSQLIVFEQISPTQIIEARFDSKFKKWGTHAALFFFRKILGKDPLGPILQKYNIIDVKHGLLYLDLSRWLSKFDALRKFNINHGVLKPKELIVHANVNLAALLNRDKDDMLEIMAKDQQKDNIEEKKVDTDKLNTEKALPNQD</sequence>
<keyword evidence="3" id="KW-1185">Reference proteome</keyword>
<dbReference type="OrthoDB" id="6656383at2"/>
<evidence type="ECO:0000313" key="3">
    <source>
        <dbReference type="Proteomes" id="UP000185895"/>
    </source>
</evidence>
<dbReference type="EMBL" id="MKKK01000022">
    <property type="protein sequence ID" value="OEY96149.1"/>
    <property type="molecule type" value="Genomic_DNA"/>
</dbReference>
<dbReference type="AlphaFoldDB" id="A0A1E7R9U2"/>
<feature type="region of interest" description="Disordered" evidence="1">
    <location>
        <begin position="213"/>
        <end position="234"/>
    </location>
</feature>
<reference evidence="2 3" key="1">
    <citation type="submission" date="2016-09" db="EMBL/GenBank/DDBJ databases">
        <authorList>
            <person name="Capua I."/>
            <person name="De Benedictis P."/>
            <person name="Joannis T."/>
            <person name="Lombin L.H."/>
            <person name="Cattoli G."/>
        </authorList>
    </citation>
    <scope>NUCLEOTIDE SEQUENCE [LARGE SCALE GENOMIC DNA]</scope>
    <source>
        <strain evidence="2 3">ANC 4671</strain>
    </source>
</reference>
<gene>
    <name evidence="2" type="ORF">BJI46_12550</name>
</gene>
<evidence type="ECO:0000256" key="1">
    <source>
        <dbReference type="SAM" id="MobiDB-lite"/>
    </source>
</evidence>
<feature type="compositionally biased region" description="Basic and acidic residues" evidence="1">
    <location>
        <begin position="213"/>
        <end position="226"/>
    </location>
</feature>
<protein>
    <submittedName>
        <fullName evidence="2">Uncharacterized protein</fullName>
    </submittedName>
</protein>